<comment type="subcellular location">
    <subcellularLocation>
        <location evidence="1 10">Cell membrane</location>
        <topology evidence="1 10">Multi-pass membrane protein</topology>
    </subcellularLocation>
</comment>
<evidence type="ECO:0000256" key="3">
    <source>
        <dbReference type="ARBA" id="ARBA00022448"/>
    </source>
</evidence>
<feature type="transmembrane region" description="Helical" evidence="10">
    <location>
        <begin position="107"/>
        <end position="125"/>
    </location>
</feature>
<evidence type="ECO:0000256" key="7">
    <source>
        <dbReference type="ARBA" id="ARBA00022903"/>
    </source>
</evidence>
<evidence type="ECO:0000256" key="9">
    <source>
        <dbReference type="ARBA" id="ARBA00023136"/>
    </source>
</evidence>
<dbReference type="InterPro" id="IPR000412">
    <property type="entry name" value="ABC_2_transport"/>
</dbReference>
<keyword evidence="8 10" id="KW-1133">Transmembrane helix</keyword>
<evidence type="ECO:0000256" key="8">
    <source>
        <dbReference type="ARBA" id="ARBA00022989"/>
    </source>
</evidence>
<keyword evidence="5" id="KW-0762">Sugar transport</keyword>
<sequence>MVKRDLKAKYAGSILGFVWSIIQPLTMLLIYYFVFSAVLKVRLGVDDSNPNFLIWLMCGLFPWIFLSEIIGRSSSVLLENASLITKLNFSSEVLPLVLVISSFVNHMIAMSLLFFIGISFKFIILNIRMILFLLYTFYAGIIGLSLGWIVSSLNVFIRDIAQVVSVILNIWFYATPIVYPGYQIPEKVLTFMRLNPLYFIVEGYRGAILGYQSIDYYGIKFLTLTSIILFILGGMIFKYLKRDFANVL</sequence>
<evidence type="ECO:0000256" key="5">
    <source>
        <dbReference type="ARBA" id="ARBA00022597"/>
    </source>
</evidence>
<protein>
    <recommendedName>
        <fullName evidence="10">Transport permease protein</fullName>
    </recommendedName>
</protein>
<dbReference type="PATRIC" id="fig|520762.4.peg.1383"/>
<organism evidence="12 13">
    <name type="scientific">Thermotalea metallivorans</name>
    <dbReference type="NCBI Taxonomy" id="520762"/>
    <lineage>
        <taxon>Bacteria</taxon>
        <taxon>Bacillati</taxon>
        <taxon>Bacillota</taxon>
        <taxon>Clostridia</taxon>
        <taxon>Peptostreptococcales</taxon>
        <taxon>Thermotaleaceae</taxon>
        <taxon>Thermotalea</taxon>
    </lineage>
</organism>
<feature type="transmembrane region" description="Helical" evidence="10">
    <location>
        <begin position="132"/>
        <end position="157"/>
    </location>
</feature>
<comment type="similarity">
    <text evidence="2 10">Belongs to the ABC-2 integral membrane protein family.</text>
</comment>
<evidence type="ECO:0000256" key="10">
    <source>
        <dbReference type="RuleBase" id="RU361157"/>
    </source>
</evidence>
<keyword evidence="13" id="KW-1185">Reference proteome</keyword>
<evidence type="ECO:0000313" key="12">
    <source>
        <dbReference type="EMBL" id="KXG76283.1"/>
    </source>
</evidence>
<dbReference type="InterPro" id="IPR047817">
    <property type="entry name" value="ABC2_TM_bact-type"/>
</dbReference>
<proteinExistence type="inferred from homology"/>
<dbReference type="GO" id="GO:0043190">
    <property type="term" value="C:ATP-binding cassette (ABC) transporter complex"/>
    <property type="evidence" value="ECO:0007669"/>
    <property type="project" value="InterPro"/>
</dbReference>
<keyword evidence="9 10" id="KW-0472">Membrane</keyword>
<dbReference type="GO" id="GO:0015920">
    <property type="term" value="P:lipopolysaccharide transport"/>
    <property type="evidence" value="ECO:0007669"/>
    <property type="project" value="TreeGrafter"/>
</dbReference>
<dbReference type="Pfam" id="PF01061">
    <property type="entry name" value="ABC2_membrane"/>
    <property type="match status" value="1"/>
</dbReference>
<feature type="transmembrane region" description="Helical" evidence="10">
    <location>
        <begin position="194"/>
        <end position="211"/>
    </location>
</feature>
<dbReference type="EMBL" id="LOEE01000028">
    <property type="protein sequence ID" value="KXG76283.1"/>
    <property type="molecule type" value="Genomic_DNA"/>
</dbReference>
<evidence type="ECO:0000256" key="2">
    <source>
        <dbReference type="ARBA" id="ARBA00007783"/>
    </source>
</evidence>
<name>A0A140L6V8_9FIRM</name>
<keyword evidence="7" id="KW-0972">Capsule biogenesis/degradation</keyword>
<keyword evidence="3 10" id="KW-0813">Transport</keyword>
<feature type="transmembrane region" description="Helical" evidence="10">
    <location>
        <begin position="52"/>
        <end position="71"/>
    </location>
</feature>
<dbReference type="GO" id="GO:0140359">
    <property type="term" value="F:ABC-type transporter activity"/>
    <property type="evidence" value="ECO:0007669"/>
    <property type="project" value="InterPro"/>
</dbReference>
<dbReference type="STRING" id="520762.AN619_12400"/>
<reference evidence="12 13" key="1">
    <citation type="submission" date="2015-12" db="EMBL/GenBank/DDBJ databases">
        <title>Draft genome sequence of the thermoanaerobe Thermotalea metallivorans, an isolate from the runoff channel of the Great Artesian Basin, Australia.</title>
        <authorList>
            <person name="Patel B.K."/>
        </authorList>
    </citation>
    <scope>NUCLEOTIDE SEQUENCE [LARGE SCALE GENOMIC DNA]</scope>
    <source>
        <strain evidence="12 13">B2-1</strain>
    </source>
</reference>
<accession>A0A140L6V8</accession>
<dbReference type="AlphaFoldDB" id="A0A140L6V8"/>
<evidence type="ECO:0000256" key="4">
    <source>
        <dbReference type="ARBA" id="ARBA00022475"/>
    </source>
</evidence>
<comment type="caution">
    <text evidence="12">The sequence shown here is derived from an EMBL/GenBank/DDBJ whole genome shotgun (WGS) entry which is preliminary data.</text>
</comment>
<gene>
    <name evidence="12" type="primary">tagG</name>
    <name evidence="12" type="ORF">AN619_12400</name>
</gene>
<dbReference type="PROSITE" id="PS51012">
    <property type="entry name" value="ABC_TM2"/>
    <property type="match status" value="1"/>
</dbReference>
<feature type="transmembrane region" description="Helical" evidence="10">
    <location>
        <begin position="163"/>
        <end position="182"/>
    </location>
</feature>
<evidence type="ECO:0000313" key="13">
    <source>
        <dbReference type="Proteomes" id="UP000070456"/>
    </source>
</evidence>
<feature type="domain" description="ABC transmembrane type-2" evidence="11">
    <location>
        <begin position="15"/>
        <end position="240"/>
    </location>
</feature>
<evidence type="ECO:0000256" key="1">
    <source>
        <dbReference type="ARBA" id="ARBA00004651"/>
    </source>
</evidence>
<feature type="transmembrane region" description="Helical" evidence="10">
    <location>
        <begin position="12"/>
        <end position="32"/>
    </location>
</feature>
<dbReference type="PANTHER" id="PTHR30413">
    <property type="entry name" value="INNER MEMBRANE TRANSPORT PERMEASE"/>
    <property type="match status" value="1"/>
</dbReference>
<dbReference type="InterPro" id="IPR013525">
    <property type="entry name" value="ABC2_TM"/>
</dbReference>
<keyword evidence="6 10" id="KW-0812">Transmembrane</keyword>
<evidence type="ECO:0000256" key="6">
    <source>
        <dbReference type="ARBA" id="ARBA00022692"/>
    </source>
</evidence>
<dbReference type="PANTHER" id="PTHR30413:SF10">
    <property type="entry name" value="CAPSULE POLYSACCHARIDE EXPORT INNER-MEMBRANE PROTEIN CTRC"/>
    <property type="match status" value="1"/>
</dbReference>
<dbReference type="PRINTS" id="PR00164">
    <property type="entry name" value="ABC2TRNSPORT"/>
</dbReference>
<feature type="transmembrane region" description="Helical" evidence="10">
    <location>
        <begin position="217"/>
        <end position="240"/>
    </location>
</feature>
<keyword evidence="4 10" id="KW-1003">Cell membrane</keyword>
<evidence type="ECO:0000259" key="11">
    <source>
        <dbReference type="PROSITE" id="PS51012"/>
    </source>
</evidence>
<dbReference type="Proteomes" id="UP000070456">
    <property type="component" value="Unassembled WGS sequence"/>
</dbReference>